<dbReference type="KEGG" id="vih:AB0763_13125"/>
<feature type="region of interest" description="Disordered" evidence="1">
    <location>
        <begin position="1"/>
        <end position="33"/>
    </location>
</feature>
<protein>
    <submittedName>
        <fullName evidence="2">Uncharacterized protein</fullName>
    </submittedName>
</protein>
<feature type="compositionally biased region" description="Polar residues" evidence="1">
    <location>
        <begin position="1"/>
        <end position="14"/>
    </location>
</feature>
<accession>A0AB39HFZ2</accession>
<sequence>MRPTTVRCSHTNRSATRRRSGFAKAPTKHQSAAVNKMMTERTIKAHSDIINNVVHAA</sequence>
<evidence type="ECO:0000313" key="2">
    <source>
        <dbReference type="EMBL" id="XDK25051.1"/>
    </source>
</evidence>
<reference evidence="2" key="1">
    <citation type="submission" date="2024-07" db="EMBL/GenBank/DDBJ databases">
        <title>Genome Analysis of a Potential Novel Vibrio Species Secreting pH- and Thermo-stable Alginate Lyase and its Application in Producing Alginate Oligosaccharides.</title>
        <authorList>
            <person name="Huang H."/>
            <person name="Bao K."/>
        </authorList>
    </citation>
    <scope>NUCLEOTIDE SEQUENCE</scope>
    <source>
        <strain evidence="2">HB236076</strain>
    </source>
</reference>
<dbReference type="AlphaFoldDB" id="A0AB39HFZ2"/>
<dbReference type="EMBL" id="CP162601">
    <property type="protein sequence ID" value="XDK25051.1"/>
    <property type="molecule type" value="Genomic_DNA"/>
</dbReference>
<gene>
    <name evidence="2" type="ORF">AB0763_13125</name>
</gene>
<dbReference type="RefSeq" id="WP_306102301.1">
    <property type="nucleotide sequence ID" value="NZ_CP162601.1"/>
</dbReference>
<proteinExistence type="predicted"/>
<name>A0AB39HFZ2_9VIBR</name>
<organism evidence="2">
    <name type="scientific">Vibrio sp. HB236076</name>
    <dbReference type="NCBI Taxonomy" id="3232307"/>
    <lineage>
        <taxon>Bacteria</taxon>
        <taxon>Pseudomonadati</taxon>
        <taxon>Pseudomonadota</taxon>
        <taxon>Gammaproteobacteria</taxon>
        <taxon>Vibrionales</taxon>
        <taxon>Vibrionaceae</taxon>
        <taxon>Vibrio</taxon>
    </lineage>
</organism>
<evidence type="ECO:0000256" key="1">
    <source>
        <dbReference type="SAM" id="MobiDB-lite"/>
    </source>
</evidence>